<dbReference type="PANTHER" id="PTHR36452:SF1">
    <property type="entry name" value="DUF2461 DOMAIN-CONTAINING PROTEIN"/>
    <property type="match status" value="1"/>
</dbReference>
<evidence type="ECO:0000313" key="1">
    <source>
        <dbReference type="EMBL" id="QDT61958.1"/>
    </source>
</evidence>
<name>A0A517T0Q1_9BACT</name>
<dbReference type="Proteomes" id="UP000315003">
    <property type="component" value="Chromosome"/>
</dbReference>
<dbReference type="AlphaFoldDB" id="A0A517T0Q1"/>
<accession>A0A517T0Q1</accession>
<gene>
    <name evidence="1" type="ORF">SV7mr_44990</name>
</gene>
<evidence type="ECO:0008006" key="3">
    <source>
        <dbReference type="Google" id="ProtNLM"/>
    </source>
</evidence>
<dbReference type="EMBL" id="CP036272">
    <property type="protein sequence ID" value="QDT61958.1"/>
    <property type="molecule type" value="Genomic_DNA"/>
</dbReference>
<dbReference type="PIRSF" id="PIRSF028451">
    <property type="entry name" value="UCP028451"/>
    <property type="match status" value="1"/>
</dbReference>
<protein>
    <recommendedName>
        <fullName evidence="3">TIGR02453 family protein</fullName>
    </recommendedName>
</protein>
<dbReference type="RefSeq" id="WP_145276381.1">
    <property type="nucleotide sequence ID" value="NZ_CP036272.1"/>
</dbReference>
<dbReference type="NCBIfam" id="TIGR02453">
    <property type="entry name" value="TIGR02453 family protein"/>
    <property type="match status" value="1"/>
</dbReference>
<proteinExistence type="predicted"/>
<dbReference type="InterPro" id="IPR012808">
    <property type="entry name" value="CHP02453"/>
</dbReference>
<dbReference type="Pfam" id="PF09365">
    <property type="entry name" value="DUF2461"/>
    <property type="match status" value="1"/>
</dbReference>
<keyword evidence="2" id="KW-1185">Reference proteome</keyword>
<sequence length="228" mass="25952">MKTPYFSEDLFQFLAELEDNNNRPWFNENKPRYREQIIDPAVAWLETLQKPLAKAAPLIVVKAKGYGGSIMRVYRDTRFGGNKNPYKTNVGISLRHESAADIHAPGLYIHLEVNECFFGAGLWRPSAQPLRQIREAIVNNPAVWKRAKNAKRFRDAFTIVGESLKTAPRGYPKDHPLIEDLRRKDFIAVSPLSFDQVTGSDLTETIIGLVKASRPWMNFLCDSVGLDY</sequence>
<evidence type="ECO:0000313" key="2">
    <source>
        <dbReference type="Proteomes" id="UP000315003"/>
    </source>
</evidence>
<dbReference type="InterPro" id="IPR015996">
    <property type="entry name" value="UCP028451"/>
</dbReference>
<dbReference type="OrthoDB" id="9794241at2"/>
<reference evidence="1 2" key="1">
    <citation type="submission" date="2019-02" db="EMBL/GenBank/DDBJ databases">
        <title>Deep-cultivation of Planctomycetes and their phenomic and genomic characterization uncovers novel biology.</title>
        <authorList>
            <person name="Wiegand S."/>
            <person name="Jogler M."/>
            <person name="Boedeker C."/>
            <person name="Pinto D."/>
            <person name="Vollmers J."/>
            <person name="Rivas-Marin E."/>
            <person name="Kohn T."/>
            <person name="Peeters S.H."/>
            <person name="Heuer A."/>
            <person name="Rast P."/>
            <person name="Oberbeckmann S."/>
            <person name="Bunk B."/>
            <person name="Jeske O."/>
            <person name="Meyerdierks A."/>
            <person name="Storesund J.E."/>
            <person name="Kallscheuer N."/>
            <person name="Luecker S."/>
            <person name="Lage O.M."/>
            <person name="Pohl T."/>
            <person name="Merkel B.J."/>
            <person name="Hornburger P."/>
            <person name="Mueller R.-W."/>
            <person name="Bruemmer F."/>
            <person name="Labrenz M."/>
            <person name="Spormann A.M."/>
            <person name="Op den Camp H."/>
            <person name="Overmann J."/>
            <person name="Amann R."/>
            <person name="Jetten M.S.M."/>
            <person name="Mascher T."/>
            <person name="Medema M.H."/>
            <person name="Devos D.P."/>
            <person name="Kaster A.-K."/>
            <person name="Ovreas L."/>
            <person name="Rohde M."/>
            <person name="Galperin M.Y."/>
            <person name="Jogler C."/>
        </authorList>
    </citation>
    <scope>NUCLEOTIDE SEQUENCE [LARGE SCALE GENOMIC DNA]</scope>
    <source>
        <strain evidence="1 2">SV_7m_r</strain>
    </source>
</reference>
<organism evidence="1 2">
    <name type="scientific">Stieleria bergensis</name>
    <dbReference type="NCBI Taxonomy" id="2528025"/>
    <lineage>
        <taxon>Bacteria</taxon>
        <taxon>Pseudomonadati</taxon>
        <taxon>Planctomycetota</taxon>
        <taxon>Planctomycetia</taxon>
        <taxon>Pirellulales</taxon>
        <taxon>Pirellulaceae</taxon>
        <taxon>Stieleria</taxon>
    </lineage>
</organism>
<dbReference type="PANTHER" id="PTHR36452">
    <property type="entry name" value="CHROMOSOME 12, WHOLE GENOME SHOTGUN SEQUENCE"/>
    <property type="match status" value="1"/>
</dbReference>